<gene>
    <name evidence="4" type="ORF">CK820_G0011086</name>
</gene>
<dbReference type="Gene3D" id="3.30.470.20">
    <property type="entry name" value="ATP-grasp fold, B domain"/>
    <property type="match status" value="2"/>
</dbReference>
<dbReference type="PANTHER" id="PTHR12241:SF162">
    <property type="entry name" value="TUBULIN MONOGLUTAMYLASE TTLL4"/>
    <property type="match status" value="1"/>
</dbReference>
<dbReference type="SUPFAM" id="SSF56059">
    <property type="entry name" value="Glutathione synthetase ATP-binding domain-like"/>
    <property type="match status" value="1"/>
</dbReference>
<sequence length="194" mass="22993">RKDRLWRNLSRMQSRFGKKEFSFFPQSFILPQDAKLLRKAWESSSRQKWIVKPPASARGIGIQVIHKWSQLPKRRPLLVQRYLHKPYLISGSKFDLRIYVYVTSYDPLRIYLFSDGLVRFASCKALKALWNYLSQKGVNSDAIWEKIKDVVVKTIISSEPYVTSLLKMYVRRPYSCHELFGFDIMLDENLKPWV</sequence>
<feature type="non-terminal residue" evidence="4">
    <location>
        <position position="194"/>
    </location>
</feature>
<dbReference type="GO" id="GO:0016874">
    <property type="term" value="F:ligase activity"/>
    <property type="evidence" value="ECO:0007669"/>
    <property type="project" value="UniProtKB-KW"/>
</dbReference>
<dbReference type="EMBL" id="NBAG03000230">
    <property type="protein sequence ID" value="PNI70844.1"/>
    <property type="molecule type" value="Genomic_DNA"/>
</dbReference>
<evidence type="ECO:0000313" key="4">
    <source>
        <dbReference type="EMBL" id="PNI70844.1"/>
    </source>
</evidence>
<dbReference type="AlphaFoldDB" id="A0A2J8NGE8"/>
<name>A0A2J8NGE8_PANTR</name>
<proteinExistence type="predicted"/>
<keyword evidence="1" id="KW-0436">Ligase</keyword>
<dbReference type="Pfam" id="PF03133">
    <property type="entry name" value="TTL"/>
    <property type="match status" value="2"/>
</dbReference>
<evidence type="ECO:0000256" key="2">
    <source>
        <dbReference type="ARBA" id="ARBA00022741"/>
    </source>
</evidence>
<dbReference type="GO" id="GO:0005524">
    <property type="term" value="F:ATP binding"/>
    <property type="evidence" value="ECO:0007669"/>
    <property type="project" value="UniProtKB-KW"/>
</dbReference>
<dbReference type="PANTHER" id="PTHR12241">
    <property type="entry name" value="TUBULIN POLYGLUTAMYLASE"/>
    <property type="match status" value="1"/>
</dbReference>
<feature type="non-terminal residue" evidence="4">
    <location>
        <position position="1"/>
    </location>
</feature>
<evidence type="ECO:0000313" key="5">
    <source>
        <dbReference type="Proteomes" id="UP000236370"/>
    </source>
</evidence>
<organism evidence="4 5">
    <name type="scientific">Pan troglodytes</name>
    <name type="common">Chimpanzee</name>
    <dbReference type="NCBI Taxonomy" id="9598"/>
    <lineage>
        <taxon>Eukaryota</taxon>
        <taxon>Metazoa</taxon>
        <taxon>Chordata</taxon>
        <taxon>Craniata</taxon>
        <taxon>Vertebrata</taxon>
        <taxon>Euteleostomi</taxon>
        <taxon>Mammalia</taxon>
        <taxon>Eutheria</taxon>
        <taxon>Euarchontoglires</taxon>
        <taxon>Primates</taxon>
        <taxon>Haplorrhini</taxon>
        <taxon>Catarrhini</taxon>
        <taxon>Hominidae</taxon>
        <taxon>Pan</taxon>
    </lineage>
</organism>
<evidence type="ECO:0000256" key="3">
    <source>
        <dbReference type="ARBA" id="ARBA00022840"/>
    </source>
</evidence>
<evidence type="ECO:0000256" key="1">
    <source>
        <dbReference type="ARBA" id="ARBA00022598"/>
    </source>
</evidence>
<dbReference type="PROSITE" id="PS51221">
    <property type="entry name" value="TTL"/>
    <property type="match status" value="1"/>
</dbReference>
<keyword evidence="3" id="KW-0067">ATP-binding</keyword>
<comment type="caution">
    <text evidence="4">The sequence shown here is derived from an EMBL/GenBank/DDBJ whole genome shotgun (WGS) entry which is preliminary data.</text>
</comment>
<dbReference type="Proteomes" id="UP000236370">
    <property type="component" value="Unassembled WGS sequence"/>
</dbReference>
<keyword evidence="2" id="KW-0547">Nucleotide-binding</keyword>
<protein>
    <submittedName>
        <fullName evidence="4">TTLL4 isoform 11</fullName>
    </submittedName>
</protein>
<dbReference type="InterPro" id="IPR004344">
    <property type="entry name" value="TTL/TTLL_fam"/>
</dbReference>
<reference evidence="4 5" key="1">
    <citation type="submission" date="2017-12" db="EMBL/GenBank/DDBJ databases">
        <title>High-resolution comparative analysis of great ape genomes.</title>
        <authorList>
            <person name="Pollen A."/>
            <person name="Hastie A."/>
            <person name="Hormozdiari F."/>
            <person name="Dougherty M."/>
            <person name="Liu R."/>
            <person name="Chaisson M."/>
            <person name="Hoppe E."/>
            <person name="Hill C."/>
            <person name="Pang A."/>
            <person name="Hillier L."/>
            <person name="Baker C."/>
            <person name="Armstrong J."/>
            <person name="Shendure J."/>
            <person name="Paten B."/>
            <person name="Wilson R."/>
            <person name="Chao H."/>
            <person name="Schneider V."/>
            <person name="Ventura M."/>
            <person name="Kronenberg Z."/>
            <person name="Murali S."/>
            <person name="Gordon D."/>
            <person name="Cantsilieris S."/>
            <person name="Munson K."/>
            <person name="Nelson B."/>
            <person name="Raja A."/>
            <person name="Underwood J."/>
            <person name="Diekhans M."/>
            <person name="Fiddes I."/>
            <person name="Haussler D."/>
            <person name="Eichler E."/>
        </authorList>
    </citation>
    <scope>NUCLEOTIDE SEQUENCE [LARGE SCALE GENOMIC DNA]</scope>
    <source>
        <strain evidence="4">Yerkes chimp pedigree #C0471</strain>
    </source>
</reference>
<accession>A0A2J8NGE8</accession>